<feature type="non-terminal residue" evidence="2">
    <location>
        <position position="1"/>
    </location>
</feature>
<dbReference type="Gene3D" id="3.30.70.1430">
    <property type="entry name" value="Multidrug efflux transporter AcrB pore domain"/>
    <property type="match status" value="1"/>
</dbReference>
<organism evidence="2">
    <name type="scientific">hydrothermal vent metagenome</name>
    <dbReference type="NCBI Taxonomy" id="652676"/>
    <lineage>
        <taxon>unclassified sequences</taxon>
        <taxon>metagenomes</taxon>
        <taxon>ecological metagenomes</taxon>
    </lineage>
</organism>
<feature type="transmembrane region" description="Helical" evidence="1">
    <location>
        <begin position="604"/>
        <end position="627"/>
    </location>
</feature>
<dbReference type="Gene3D" id="3.30.2090.10">
    <property type="entry name" value="Multidrug efflux transporter AcrB TolC docking domain, DN and DC subdomains"/>
    <property type="match status" value="1"/>
</dbReference>
<dbReference type="InterPro" id="IPR001036">
    <property type="entry name" value="Acrflvin-R"/>
</dbReference>
<feature type="transmembrane region" description="Helical" evidence="1">
    <location>
        <begin position="52"/>
        <end position="72"/>
    </location>
</feature>
<protein>
    <submittedName>
        <fullName evidence="2">Acriflavin resistance protein</fullName>
    </submittedName>
</protein>
<dbReference type="InterPro" id="IPR027463">
    <property type="entry name" value="AcrB_DN_DC_subdom"/>
</dbReference>
<feature type="transmembrane region" description="Helical" evidence="1">
    <location>
        <begin position="580"/>
        <end position="598"/>
    </location>
</feature>
<keyword evidence="1" id="KW-0812">Transmembrane</keyword>
<dbReference type="GO" id="GO:0042910">
    <property type="term" value="F:xenobiotic transmembrane transporter activity"/>
    <property type="evidence" value="ECO:0007669"/>
    <property type="project" value="TreeGrafter"/>
</dbReference>
<sequence length="646" mass="70487">FGRTLNIISLAGLAFATGMVLDAAIVVLENIIRHREMGKSAEEAAKIGSQQVWGALLASTATTVAIFLPVVFLKDEAGQLFTDLALTISISVIFSLIVAITVLPAATVKFIHHSDFNDKHSGMWRNITDFLDGLTRTRTQQISWTAGLLLIPLALAFMLRPPADYLPEGKRNFSFGGVSIPPGMSFATAKEEVADVVSKRLKPYLDGDKQPKLQNYFFGIFGSRAFVGFSVENPEEMNDMLRIMNTDILTGIPDARGFAGRRGVFGNGSRTGRSIHVDIQTENFDELLRVGQLAYDKVAELIPEVRLDTTPGLELGAPELNIKPNDRAIAEAGWSRNQLSTVLRSLGTGAFVGEYFDGNKRMNVVLRAEHWQTPEDLAATPLYTSNGDVVPLDELTFIERTAGPTQILRVDRARTLTLQVTPPADMPLETVITLLKQELTPFIRERLPEGSSVSYRGTAEALDSALTSLSGSFILAIIILYLLISSLFQSFKDALLVITTLPMATVGGILGLRLLDWVMRTFGDSSQSMDLLTMIGFVILLGLVVNNAILLVLRARDAEKMGMNTQEAVSNAVRLRLRPIFMSTFTSIFGMLPLLLMPGSGTELYRGLAAVIVGGMLISTLFTLVLLPSLLKLTGKNHQEQNLATA</sequence>
<gene>
    <name evidence="2" type="ORF">MNBD_GAMMA02-1049</name>
</gene>
<dbReference type="Pfam" id="PF00873">
    <property type="entry name" value="ACR_tran"/>
    <property type="match status" value="1"/>
</dbReference>
<dbReference type="Gene3D" id="3.30.70.1440">
    <property type="entry name" value="Multidrug efflux transporter AcrB pore domain"/>
    <property type="match status" value="1"/>
</dbReference>
<dbReference type="PANTHER" id="PTHR32063:SF0">
    <property type="entry name" value="SWARMING MOTILITY PROTEIN SWRC"/>
    <property type="match status" value="1"/>
</dbReference>
<dbReference type="EMBL" id="UOFA01000249">
    <property type="protein sequence ID" value="VAW46021.1"/>
    <property type="molecule type" value="Genomic_DNA"/>
</dbReference>
<dbReference type="SUPFAM" id="SSF82714">
    <property type="entry name" value="Multidrug efflux transporter AcrB TolC docking domain, DN and DC subdomains"/>
    <property type="match status" value="1"/>
</dbReference>
<keyword evidence="1" id="KW-1133">Transmembrane helix</keyword>
<reference evidence="2" key="1">
    <citation type="submission" date="2018-06" db="EMBL/GenBank/DDBJ databases">
        <authorList>
            <person name="Zhirakovskaya E."/>
        </authorList>
    </citation>
    <scope>NUCLEOTIDE SEQUENCE</scope>
</reference>
<keyword evidence="1" id="KW-0472">Membrane</keyword>
<dbReference type="PRINTS" id="PR00702">
    <property type="entry name" value="ACRIFLAVINRP"/>
</dbReference>
<dbReference type="Gene3D" id="1.20.1640.10">
    <property type="entry name" value="Multidrug efflux transporter AcrB transmembrane domain"/>
    <property type="match status" value="2"/>
</dbReference>
<dbReference type="SUPFAM" id="SSF82866">
    <property type="entry name" value="Multidrug efflux transporter AcrB transmembrane domain"/>
    <property type="match status" value="2"/>
</dbReference>
<feature type="transmembrane region" description="Helical" evidence="1">
    <location>
        <begin position="84"/>
        <end position="106"/>
    </location>
</feature>
<feature type="transmembrane region" description="Helical" evidence="1">
    <location>
        <begin position="142"/>
        <end position="159"/>
    </location>
</feature>
<feature type="transmembrane region" description="Helical" evidence="1">
    <location>
        <begin position="6"/>
        <end position="31"/>
    </location>
</feature>
<feature type="transmembrane region" description="Helical" evidence="1">
    <location>
        <begin position="465"/>
        <end position="483"/>
    </location>
</feature>
<feature type="transmembrane region" description="Helical" evidence="1">
    <location>
        <begin position="495"/>
        <end position="514"/>
    </location>
</feature>
<accession>A0A3B0VSS9</accession>
<dbReference type="AlphaFoldDB" id="A0A3B0VSS9"/>
<evidence type="ECO:0000313" key="2">
    <source>
        <dbReference type="EMBL" id="VAW46021.1"/>
    </source>
</evidence>
<name>A0A3B0VSS9_9ZZZZ</name>
<dbReference type="GO" id="GO:0005886">
    <property type="term" value="C:plasma membrane"/>
    <property type="evidence" value="ECO:0007669"/>
    <property type="project" value="TreeGrafter"/>
</dbReference>
<feature type="transmembrane region" description="Helical" evidence="1">
    <location>
        <begin position="534"/>
        <end position="553"/>
    </location>
</feature>
<evidence type="ECO:0000256" key="1">
    <source>
        <dbReference type="SAM" id="Phobius"/>
    </source>
</evidence>
<dbReference type="PANTHER" id="PTHR32063">
    <property type="match status" value="1"/>
</dbReference>
<proteinExistence type="predicted"/>